<evidence type="ECO:0000256" key="1">
    <source>
        <dbReference type="ARBA" id="ARBA00004651"/>
    </source>
</evidence>
<feature type="transmembrane region" description="Helical" evidence="7">
    <location>
        <begin position="151"/>
        <end position="174"/>
    </location>
</feature>
<organism evidence="9 10">
    <name type="scientific">Amycolatopsis samaneae</name>
    <dbReference type="NCBI Taxonomy" id="664691"/>
    <lineage>
        <taxon>Bacteria</taxon>
        <taxon>Bacillati</taxon>
        <taxon>Actinomycetota</taxon>
        <taxon>Actinomycetes</taxon>
        <taxon>Pseudonocardiales</taxon>
        <taxon>Pseudonocardiaceae</taxon>
        <taxon>Amycolatopsis</taxon>
    </lineage>
</organism>
<dbReference type="InterPro" id="IPR032816">
    <property type="entry name" value="VTT_dom"/>
</dbReference>
<dbReference type="RefSeq" id="WP_345395414.1">
    <property type="nucleotide sequence ID" value="NZ_BAABHG010000007.1"/>
</dbReference>
<keyword evidence="5 7" id="KW-1133">Transmembrane helix</keyword>
<keyword evidence="10" id="KW-1185">Reference proteome</keyword>
<evidence type="ECO:0000256" key="5">
    <source>
        <dbReference type="ARBA" id="ARBA00022989"/>
    </source>
</evidence>
<gene>
    <name evidence="9" type="ORF">ACFSYJ_06015</name>
</gene>
<comment type="similarity">
    <text evidence="2 7">Belongs to the DedA family.</text>
</comment>
<sequence>MSVVSIEAAGMGVGWLDTAGPLLVWVIVLSFVFVECALIIGLFLPGDSLLFGAGVVLAQHGSDLNAWLLSGAALIVAVLGNQVGYYIGRGTGTKFIARRGGKVLNRENLERAQRFLDRRGFFAIVAARWIPWIRTLAPLIAGTARMDPRRFMFATALGGLLWVPTLVLLGYYGAGLLDALPWVKTVALWASIAFFVLGTGYGFLRYRREMRRPVEVTASDDSNARA</sequence>
<evidence type="ECO:0000256" key="2">
    <source>
        <dbReference type="ARBA" id="ARBA00010792"/>
    </source>
</evidence>
<evidence type="ECO:0000256" key="4">
    <source>
        <dbReference type="ARBA" id="ARBA00022692"/>
    </source>
</evidence>
<evidence type="ECO:0000256" key="3">
    <source>
        <dbReference type="ARBA" id="ARBA00022475"/>
    </source>
</evidence>
<evidence type="ECO:0000313" key="9">
    <source>
        <dbReference type="EMBL" id="MFD2458141.1"/>
    </source>
</evidence>
<accession>A0ABW5GAG4</accession>
<reference evidence="10" key="1">
    <citation type="journal article" date="2019" name="Int. J. Syst. Evol. Microbiol.">
        <title>The Global Catalogue of Microorganisms (GCM) 10K type strain sequencing project: providing services to taxonomists for standard genome sequencing and annotation.</title>
        <authorList>
            <consortium name="The Broad Institute Genomics Platform"/>
            <consortium name="The Broad Institute Genome Sequencing Center for Infectious Disease"/>
            <person name="Wu L."/>
            <person name="Ma J."/>
        </authorList>
    </citation>
    <scope>NUCLEOTIDE SEQUENCE [LARGE SCALE GENOMIC DNA]</scope>
    <source>
        <strain evidence="10">CGMCC 4.7643</strain>
    </source>
</reference>
<protein>
    <submittedName>
        <fullName evidence="9">DedA family protein</fullName>
    </submittedName>
</protein>
<dbReference type="PANTHER" id="PTHR30353:SF15">
    <property type="entry name" value="INNER MEMBRANE PROTEIN YABI"/>
    <property type="match status" value="1"/>
</dbReference>
<keyword evidence="3 7" id="KW-1003">Cell membrane</keyword>
<evidence type="ECO:0000313" key="10">
    <source>
        <dbReference type="Proteomes" id="UP001597419"/>
    </source>
</evidence>
<dbReference type="Proteomes" id="UP001597419">
    <property type="component" value="Unassembled WGS sequence"/>
</dbReference>
<name>A0ABW5GAG4_9PSEU</name>
<keyword evidence="6 7" id="KW-0472">Membrane</keyword>
<feature type="transmembrane region" description="Helical" evidence="7">
    <location>
        <begin position="186"/>
        <end position="204"/>
    </location>
</feature>
<dbReference type="PANTHER" id="PTHR30353">
    <property type="entry name" value="INNER MEMBRANE PROTEIN DEDA-RELATED"/>
    <property type="match status" value="1"/>
</dbReference>
<dbReference type="EMBL" id="JBHUKU010000003">
    <property type="protein sequence ID" value="MFD2458141.1"/>
    <property type="molecule type" value="Genomic_DNA"/>
</dbReference>
<comment type="subcellular location">
    <subcellularLocation>
        <location evidence="1 7">Cell membrane</location>
        <topology evidence="1 7">Multi-pass membrane protein</topology>
    </subcellularLocation>
</comment>
<keyword evidence="4 7" id="KW-0812">Transmembrane</keyword>
<dbReference type="Pfam" id="PF09335">
    <property type="entry name" value="VTT_dom"/>
    <property type="match status" value="1"/>
</dbReference>
<feature type="transmembrane region" description="Helical" evidence="7">
    <location>
        <begin position="22"/>
        <end position="44"/>
    </location>
</feature>
<dbReference type="InterPro" id="IPR032818">
    <property type="entry name" value="DedA-like"/>
</dbReference>
<feature type="domain" description="VTT" evidence="8">
    <location>
        <begin position="44"/>
        <end position="171"/>
    </location>
</feature>
<proteinExistence type="inferred from homology"/>
<evidence type="ECO:0000259" key="8">
    <source>
        <dbReference type="Pfam" id="PF09335"/>
    </source>
</evidence>
<evidence type="ECO:0000256" key="6">
    <source>
        <dbReference type="ARBA" id="ARBA00023136"/>
    </source>
</evidence>
<feature type="transmembrane region" description="Helical" evidence="7">
    <location>
        <begin position="64"/>
        <end position="88"/>
    </location>
</feature>
<comment type="caution">
    <text evidence="9">The sequence shown here is derived from an EMBL/GenBank/DDBJ whole genome shotgun (WGS) entry which is preliminary data.</text>
</comment>
<evidence type="ECO:0000256" key="7">
    <source>
        <dbReference type="RuleBase" id="RU367016"/>
    </source>
</evidence>